<organism evidence="2">
    <name type="scientific">Triatoma infestans</name>
    <name type="common">Assassin bug</name>
    <dbReference type="NCBI Taxonomy" id="30076"/>
    <lineage>
        <taxon>Eukaryota</taxon>
        <taxon>Metazoa</taxon>
        <taxon>Ecdysozoa</taxon>
        <taxon>Arthropoda</taxon>
        <taxon>Hexapoda</taxon>
        <taxon>Insecta</taxon>
        <taxon>Pterygota</taxon>
        <taxon>Neoptera</taxon>
        <taxon>Paraneoptera</taxon>
        <taxon>Hemiptera</taxon>
        <taxon>Heteroptera</taxon>
        <taxon>Panheteroptera</taxon>
        <taxon>Cimicomorpha</taxon>
        <taxon>Reduviidae</taxon>
        <taxon>Triatominae</taxon>
        <taxon>Triatoma</taxon>
    </lineage>
</organism>
<name>A0A023F007_TRIIF</name>
<evidence type="ECO:0000313" key="2">
    <source>
        <dbReference type="EMBL" id="JAC14823.1"/>
    </source>
</evidence>
<keyword evidence="1" id="KW-0732">Signal</keyword>
<feature type="chain" id="PRO_5001515591" evidence="1">
    <location>
        <begin position="19"/>
        <end position="93"/>
    </location>
</feature>
<feature type="signal peptide" evidence="1">
    <location>
        <begin position="1"/>
        <end position="18"/>
    </location>
</feature>
<sequence>MFSVKGFSLTHILRLSLSIRVCGSVYNYVVCVNKISQNGKNRTSHKLDINLGSCQRLWSKFLNRYCEFTGFFFFHFFAILSKNFTSNFIYYHQ</sequence>
<reference evidence="2" key="1">
    <citation type="journal article" date="2014" name="PLoS Negl. Trop. Dis.">
        <title>An updated insight into the Sialotranscriptome of Triatoma infestans: developmental stage and geographic variations.</title>
        <authorList>
            <person name="Schwarz A."/>
            <person name="Medrano-Mercado N."/>
            <person name="Schaub G.A."/>
            <person name="Struchiner C.J."/>
            <person name="Bargues M.D."/>
            <person name="Levy M.Z."/>
            <person name="Ribeiro J.M."/>
        </authorList>
    </citation>
    <scope>NUCLEOTIDE SEQUENCE</scope>
    <source>
        <strain evidence="2">Chile</strain>
        <tissue evidence="2">Salivary glands</tissue>
    </source>
</reference>
<evidence type="ECO:0000256" key="1">
    <source>
        <dbReference type="SAM" id="SignalP"/>
    </source>
</evidence>
<protein>
    <submittedName>
        <fullName evidence="2">Putative secreted peptide</fullName>
    </submittedName>
</protein>
<feature type="non-terminal residue" evidence="2">
    <location>
        <position position="93"/>
    </location>
</feature>
<proteinExistence type="evidence at transcript level"/>
<accession>A0A023F007</accession>
<dbReference type="EMBL" id="GBBI01003889">
    <property type="protein sequence ID" value="JAC14823.1"/>
    <property type="molecule type" value="mRNA"/>
</dbReference>
<dbReference type="AlphaFoldDB" id="A0A023F007"/>